<feature type="region of interest" description="Disordered" evidence="6">
    <location>
        <begin position="197"/>
        <end position="229"/>
    </location>
</feature>
<feature type="transmembrane region" description="Helical" evidence="7">
    <location>
        <begin position="254"/>
        <end position="279"/>
    </location>
</feature>
<dbReference type="PANTHER" id="PTHR23513">
    <property type="entry name" value="INTEGRAL MEMBRANE EFFLUX PROTEIN-RELATED"/>
    <property type="match status" value="1"/>
</dbReference>
<proteinExistence type="predicted"/>
<dbReference type="AlphaFoldDB" id="A0ABD5VG85"/>
<protein>
    <submittedName>
        <fullName evidence="8">MFS transporter</fullName>
    </submittedName>
</protein>
<dbReference type="EMBL" id="JBHSXN010000001">
    <property type="protein sequence ID" value="MFC6952494.1"/>
    <property type="molecule type" value="Genomic_DNA"/>
</dbReference>
<evidence type="ECO:0000256" key="5">
    <source>
        <dbReference type="ARBA" id="ARBA00023136"/>
    </source>
</evidence>
<evidence type="ECO:0000256" key="6">
    <source>
        <dbReference type="SAM" id="MobiDB-lite"/>
    </source>
</evidence>
<comment type="caution">
    <text evidence="8">The sequence shown here is derived from an EMBL/GenBank/DDBJ whole genome shotgun (WGS) entry which is preliminary data.</text>
</comment>
<dbReference type="Proteomes" id="UP001596395">
    <property type="component" value="Unassembled WGS sequence"/>
</dbReference>
<feature type="transmembrane region" description="Helical" evidence="7">
    <location>
        <begin position="421"/>
        <end position="439"/>
    </location>
</feature>
<accession>A0ABD5VG85</accession>
<evidence type="ECO:0000256" key="2">
    <source>
        <dbReference type="ARBA" id="ARBA00022475"/>
    </source>
</evidence>
<name>A0ABD5VG85_9EURY</name>
<reference evidence="8 9" key="1">
    <citation type="journal article" date="2019" name="Int. J. Syst. Evol. Microbiol.">
        <title>The Global Catalogue of Microorganisms (GCM) 10K type strain sequencing project: providing services to taxonomists for standard genome sequencing and annotation.</title>
        <authorList>
            <consortium name="The Broad Institute Genomics Platform"/>
            <consortium name="The Broad Institute Genome Sequencing Center for Infectious Disease"/>
            <person name="Wu L."/>
            <person name="Ma J."/>
        </authorList>
    </citation>
    <scope>NUCLEOTIDE SEQUENCE [LARGE SCALE GENOMIC DNA]</scope>
    <source>
        <strain evidence="8 9">GX26</strain>
    </source>
</reference>
<dbReference type="Pfam" id="PF07690">
    <property type="entry name" value="MFS_1"/>
    <property type="match status" value="1"/>
</dbReference>
<feature type="transmembrane region" description="Helical" evidence="7">
    <location>
        <begin position="74"/>
        <end position="93"/>
    </location>
</feature>
<keyword evidence="3 7" id="KW-0812">Transmembrane</keyword>
<dbReference type="RefSeq" id="WP_336349469.1">
    <property type="nucleotide sequence ID" value="NZ_JAZAQL010000001.1"/>
</dbReference>
<comment type="subcellular location">
    <subcellularLocation>
        <location evidence="1">Cell membrane</location>
        <topology evidence="1">Multi-pass membrane protein</topology>
    </subcellularLocation>
</comment>
<evidence type="ECO:0000256" key="7">
    <source>
        <dbReference type="SAM" id="Phobius"/>
    </source>
</evidence>
<feature type="transmembrane region" description="Helical" evidence="7">
    <location>
        <begin position="299"/>
        <end position="321"/>
    </location>
</feature>
<feature type="transmembrane region" description="Helical" evidence="7">
    <location>
        <begin position="358"/>
        <end position="379"/>
    </location>
</feature>
<keyword evidence="9" id="KW-1185">Reference proteome</keyword>
<keyword evidence="4 7" id="KW-1133">Transmembrane helix</keyword>
<evidence type="ECO:0000256" key="4">
    <source>
        <dbReference type="ARBA" id="ARBA00022989"/>
    </source>
</evidence>
<evidence type="ECO:0000256" key="3">
    <source>
        <dbReference type="ARBA" id="ARBA00022692"/>
    </source>
</evidence>
<keyword evidence="2" id="KW-1003">Cell membrane</keyword>
<feature type="transmembrane region" description="Helical" evidence="7">
    <location>
        <begin position="391"/>
        <end position="415"/>
    </location>
</feature>
<dbReference type="InterPro" id="IPR036259">
    <property type="entry name" value="MFS_trans_sf"/>
</dbReference>
<gene>
    <name evidence="8" type="ORF">ACFQGB_06425</name>
</gene>
<evidence type="ECO:0000313" key="8">
    <source>
        <dbReference type="EMBL" id="MFC6952494.1"/>
    </source>
</evidence>
<feature type="transmembrane region" description="Helical" evidence="7">
    <location>
        <begin position="158"/>
        <end position="183"/>
    </location>
</feature>
<feature type="transmembrane region" description="Helical" evidence="7">
    <location>
        <begin position="12"/>
        <end position="36"/>
    </location>
</feature>
<keyword evidence="5 7" id="KW-0472">Membrane</keyword>
<feature type="compositionally biased region" description="Acidic residues" evidence="6">
    <location>
        <begin position="197"/>
        <end position="209"/>
    </location>
</feature>
<sequence length="457" mass="46129">MRSLLSNRNFTRLFAGRLVTNAGDSLYFIAAMWLVYDLTGNEFYSGLAGFLTMAPQALQAFSGPLVDRWNVKHLLVATQLVQAVLILAIPIAAWTGNLTVWVVLTVMPLLSLLNQFVYPAQSALLPRIVDDDELVAANSAFSMAYQGVDAAFNAVSGLLVAVVGATVIFLLDSATFVAAALLFATLALPDRDAADVETGDAATEGDADADAGAVATDGGDADPHSSAADDADADASLGYLESLREGAAFVRGSVLFPMLAGSLVINFTFGAAIAVLPSYGDVVGAASGPLAGVLGGSVGGASAYGLLMAALGGGMFVGALAANAVSDRAFGRLAVVTMAVGGVAWLAAVYASTPAATVPLFALALVPAGITNVLIVSMIQSLVPDALLGRVMGVVGSVSAFATPFGALAGGAVAAAYGPTVVMYAGGVGLLFLAAYNLAVPSIRRLPAVGDVETLST</sequence>
<dbReference type="PANTHER" id="PTHR23513:SF6">
    <property type="entry name" value="MAJOR FACILITATOR SUPERFAMILY ASSOCIATED DOMAIN-CONTAINING PROTEIN"/>
    <property type="match status" value="1"/>
</dbReference>
<dbReference type="Gene3D" id="1.20.1250.20">
    <property type="entry name" value="MFS general substrate transporter like domains"/>
    <property type="match status" value="1"/>
</dbReference>
<evidence type="ECO:0000256" key="1">
    <source>
        <dbReference type="ARBA" id="ARBA00004651"/>
    </source>
</evidence>
<organism evidence="8 9">
    <name type="scientific">Halorubellus litoreus</name>
    <dbReference type="NCBI Taxonomy" id="755308"/>
    <lineage>
        <taxon>Archaea</taxon>
        <taxon>Methanobacteriati</taxon>
        <taxon>Methanobacteriota</taxon>
        <taxon>Stenosarchaea group</taxon>
        <taxon>Halobacteria</taxon>
        <taxon>Halobacteriales</taxon>
        <taxon>Halorubellaceae</taxon>
        <taxon>Halorubellus</taxon>
    </lineage>
</organism>
<dbReference type="CDD" id="cd06173">
    <property type="entry name" value="MFS_MefA_like"/>
    <property type="match status" value="1"/>
</dbReference>
<dbReference type="GO" id="GO:0005886">
    <property type="term" value="C:plasma membrane"/>
    <property type="evidence" value="ECO:0007669"/>
    <property type="project" value="UniProtKB-SubCell"/>
</dbReference>
<feature type="compositionally biased region" description="Low complexity" evidence="6">
    <location>
        <begin position="210"/>
        <end position="228"/>
    </location>
</feature>
<feature type="transmembrane region" description="Helical" evidence="7">
    <location>
        <begin position="100"/>
        <end position="118"/>
    </location>
</feature>
<evidence type="ECO:0000313" key="9">
    <source>
        <dbReference type="Proteomes" id="UP001596395"/>
    </source>
</evidence>
<dbReference type="SUPFAM" id="SSF103473">
    <property type="entry name" value="MFS general substrate transporter"/>
    <property type="match status" value="1"/>
</dbReference>
<feature type="transmembrane region" description="Helical" evidence="7">
    <location>
        <begin position="333"/>
        <end position="352"/>
    </location>
</feature>
<dbReference type="InterPro" id="IPR011701">
    <property type="entry name" value="MFS"/>
</dbReference>